<sequence length="136" mass="15906">MNVKSRLKEYVSYKKLSIRQFENSINASNSYVNSISRSIGVDKLEAIVEKYPDLDLKWLLTGKGEMLSSQNDPFISTEILTKYLFENNAELIKSPIFREYINSNIDILQLEKKQQELEEKKNRVKEAMLKKLNNKL</sequence>
<proteinExistence type="predicted"/>
<dbReference type="STRING" id="1642818.AWE51_00055"/>
<accession>A0A163BXI2</accession>
<reference evidence="2 3" key="1">
    <citation type="submission" date="2016-01" db="EMBL/GenBank/DDBJ databases">
        <title>The draft genome sequence of Aquimarina sp. RZW4-3-2.</title>
        <authorList>
            <person name="Wang Y."/>
        </authorList>
    </citation>
    <scope>NUCLEOTIDE SEQUENCE [LARGE SCALE GENOMIC DNA]</scope>
    <source>
        <strain evidence="2 3">RZW4-3-2</strain>
    </source>
</reference>
<dbReference type="OrthoDB" id="796548at2"/>
<dbReference type="EMBL" id="LQRT01000002">
    <property type="protein sequence ID" value="KZS41873.1"/>
    <property type="molecule type" value="Genomic_DNA"/>
</dbReference>
<comment type="caution">
    <text evidence="2">The sequence shown here is derived from an EMBL/GenBank/DDBJ whole genome shotgun (WGS) entry which is preliminary data.</text>
</comment>
<feature type="coiled-coil region" evidence="1">
    <location>
        <begin position="100"/>
        <end position="134"/>
    </location>
</feature>
<dbReference type="RefSeq" id="WP_066308601.1">
    <property type="nucleotide sequence ID" value="NZ_LQRT01000002.1"/>
</dbReference>
<dbReference type="Proteomes" id="UP000076715">
    <property type="component" value="Unassembled WGS sequence"/>
</dbReference>
<evidence type="ECO:0008006" key="4">
    <source>
        <dbReference type="Google" id="ProtNLM"/>
    </source>
</evidence>
<protein>
    <recommendedName>
        <fullName evidence="4">HTH cro/C1-type domain-containing protein</fullName>
    </recommendedName>
</protein>
<evidence type="ECO:0000256" key="1">
    <source>
        <dbReference type="SAM" id="Coils"/>
    </source>
</evidence>
<organism evidence="2 3">
    <name type="scientific">Aquimarina aggregata</name>
    <dbReference type="NCBI Taxonomy" id="1642818"/>
    <lineage>
        <taxon>Bacteria</taxon>
        <taxon>Pseudomonadati</taxon>
        <taxon>Bacteroidota</taxon>
        <taxon>Flavobacteriia</taxon>
        <taxon>Flavobacteriales</taxon>
        <taxon>Flavobacteriaceae</taxon>
        <taxon>Aquimarina</taxon>
    </lineage>
</organism>
<keyword evidence="1" id="KW-0175">Coiled coil</keyword>
<gene>
    <name evidence="2" type="ORF">AWE51_00055</name>
</gene>
<name>A0A163BXI2_9FLAO</name>
<dbReference type="AlphaFoldDB" id="A0A163BXI2"/>
<keyword evidence="3" id="KW-1185">Reference proteome</keyword>
<evidence type="ECO:0000313" key="2">
    <source>
        <dbReference type="EMBL" id="KZS41873.1"/>
    </source>
</evidence>
<evidence type="ECO:0000313" key="3">
    <source>
        <dbReference type="Proteomes" id="UP000076715"/>
    </source>
</evidence>